<sequence>MPRNPEPAREVVSGAAGHNPQGQHSAGDDVRSQAHHAVTSDDDQNVEAPRDAFFDAPAKKLDVRLFERVHLVSGGTKFLDNARSDIPPMSE</sequence>
<proteinExistence type="predicted"/>
<gene>
    <name evidence="2" type="ORF">GCM10022381_11560</name>
</gene>
<dbReference type="EMBL" id="BAABCN010000002">
    <property type="protein sequence ID" value="GAA3870004.1"/>
    <property type="molecule type" value="Genomic_DNA"/>
</dbReference>
<evidence type="ECO:0000313" key="2">
    <source>
        <dbReference type="EMBL" id="GAA3870004.1"/>
    </source>
</evidence>
<keyword evidence="3" id="KW-1185">Reference proteome</keyword>
<evidence type="ECO:0000313" key="3">
    <source>
        <dbReference type="Proteomes" id="UP001501803"/>
    </source>
</evidence>
<feature type="region of interest" description="Disordered" evidence="1">
    <location>
        <begin position="1"/>
        <end position="50"/>
    </location>
</feature>
<protein>
    <submittedName>
        <fullName evidence="2">Uncharacterized protein</fullName>
    </submittedName>
</protein>
<organism evidence="2 3">
    <name type="scientific">Leifsonia kafniensis</name>
    <dbReference type="NCBI Taxonomy" id="475957"/>
    <lineage>
        <taxon>Bacteria</taxon>
        <taxon>Bacillati</taxon>
        <taxon>Actinomycetota</taxon>
        <taxon>Actinomycetes</taxon>
        <taxon>Micrococcales</taxon>
        <taxon>Microbacteriaceae</taxon>
        <taxon>Leifsonia</taxon>
    </lineage>
</organism>
<comment type="caution">
    <text evidence="2">The sequence shown here is derived from an EMBL/GenBank/DDBJ whole genome shotgun (WGS) entry which is preliminary data.</text>
</comment>
<evidence type="ECO:0000256" key="1">
    <source>
        <dbReference type="SAM" id="MobiDB-lite"/>
    </source>
</evidence>
<reference evidence="3" key="1">
    <citation type="journal article" date="2019" name="Int. J. Syst. Evol. Microbiol.">
        <title>The Global Catalogue of Microorganisms (GCM) 10K type strain sequencing project: providing services to taxonomists for standard genome sequencing and annotation.</title>
        <authorList>
            <consortium name="The Broad Institute Genomics Platform"/>
            <consortium name="The Broad Institute Genome Sequencing Center for Infectious Disease"/>
            <person name="Wu L."/>
            <person name="Ma J."/>
        </authorList>
    </citation>
    <scope>NUCLEOTIDE SEQUENCE [LARGE SCALE GENOMIC DNA]</scope>
    <source>
        <strain evidence="3">JCM 17021</strain>
    </source>
</reference>
<dbReference type="Proteomes" id="UP001501803">
    <property type="component" value="Unassembled WGS sequence"/>
</dbReference>
<name>A0ABP7KAW4_9MICO</name>
<accession>A0ABP7KAW4</accession>